<keyword evidence="16" id="KW-1185">Reference proteome</keyword>
<evidence type="ECO:0000313" key="15">
    <source>
        <dbReference type="EMBL" id="MCS2160979.1"/>
    </source>
</evidence>
<evidence type="ECO:0000256" key="3">
    <source>
        <dbReference type="ARBA" id="ARBA00022475"/>
    </source>
</evidence>
<dbReference type="PANTHER" id="PTHR30009">
    <property type="entry name" value="CYTOCHROME C-TYPE SYNTHESIS PROTEIN AND PTS TRANSMEMBRANE COMPONENT"/>
    <property type="match status" value="1"/>
</dbReference>
<dbReference type="RefSeq" id="WP_258987564.1">
    <property type="nucleotide sequence ID" value="NZ_JALIGE010000071.1"/>
</dbReference>
<dbReference type="Pfam" id="PF02378">
    <property type="entry name" value="PTS_EIIC"/>
    <property type="match status" value="1"/>
</dbReference>
<dbReference type="Proteomes" id="UP001205357">
    <property type="component" value="Unassembled WGS sequence"/>
</dbReference>
<comment type="caution">
    <text evidence="15">The sequence shown here is derived from an EMBL/GenBank/DDBJ whole genome shotgun (WGS) entry which is preliminary data.</text>
</comment>
<dbReference type="EC" id="2.7.1.193" evidence="15"/>
<feature type="domain" description="PTS EIIB type-1" evidence="13">
    <location>
        <begin position="401"/>
        <end position="479"/>
    </location>
</feature>
<evidence type="ECO:0000259" key="14">
    <source>
        <dbReference type="PROSITE" id="PS51103"/>
    </source>
</evidence>
<dbReference type="InterPro" id="IPR018113">
    <property type="entry name" value="PTrfase_EIIB_Cys"/>
</dbReference>
<feature type="transmembrane region" description="Helical" evidence="12">
    <location>
        <begin position="215"/>
        <end position="233"/>
    </location>
</feature>
<dbReference type="InterPro" id="IPR036878">
    <property type="entry name" value="Glu_permease_IIB"/>
</dbReference>
<sequence length="479" mass="51864">MCFRIALMDRPTIEGKSMQGNFFIIMQRLGKALMLPIAVLPVAGLLLRIGQPDVFNIVFVTKAGQTLFENLPLLFAIGISGGFAKDNHCAASLAGTIGYLVLTAVMQAINPQLNMGVLSGIITGLLAGVLYNRYHNIKLPEYLAFFGGKRFVPIATGLSCLGLGIVLGWAWGPVQQGVNAIGNWLVASGPVGPFVYGILNVVFRVVGLHHIVNSLVWFVFGSFTAADGAVVTGDIHRFFAGDPSAGAFMTGFFPVFMFALPAACLAMYHAAPKHKRSTVAGLFLSLALTTFLTGITEPVEYTFLFLSPLLYGIHALLTGVAMAVCQILDIKLGFTFSAGLIDYVLSFGLASRPLMMLPVGVLWAVIYYFLFRFFINRFSLATPGREEDDDDEVVVLTEDVSLRAAAWVEALGGKDNLQRIDACITRLRLEIVNMDEIQESRLKKLGAMGVVKRGDSGLQVIVGTQAEIIADEIRELVTQ</sequence>
<accession>A0ABT2DZE0</accession>
<dbReference type="InterPro" id="IPR010974">
    <property type="entry name" value="PTS_IIBC_nag"/>
</dbReference>
<feature type="transmembrane region" description="Helical" evidence="12">
    <location>
        <begin position="278"/>
        <end position="295"/>
    </location>
</feature>
<feature type="transmembrane region" description="Helical" evidence="12">
    <location>
        <begin position="151"/>
        <end position="172"/>
    </location>
</feature>
<evidence type="ECO:0000256" key="12">
    <source>
        <dbReference type="SAM" id="Phobius"/>
    </source>
</evidence>
<feature type="transmembrane region" description="Helical" evidence="12">
    <location>
        <begin position="245"/>
        <end position="266"/>
    </location>
</feature>
<dbReference type="InterPro" id="IPR013013">
    <property type="entry name" value="PTS_EIIC_1"/>
</dbReference>
<evidence type="ECO:0000256" key="5">
    <source>
        <dbReference type="ARBA" id="ARBA00022679"/>
    </source>
</evidence>
<name>A0ABT2DZE0_9ENTR</name>
<dbReference type="NCBIfam" id="TIGR01998">
    <property type="entry name" value="PTS-II-BC-nag"/>
    <property type="match status" value="1"/>
</dbReference>
<feature type="transmembrane region" description="Helical" evidence="12">
    <location>
        <begin position="89"/>
        <end position="109"/>
    </location>
</feature>
<dbReference type="Gene3D" id="3.30.1360.60">
    <property type="entry name" value="Glucose permease domain IIB"/>
    <property type="match status" value="1"/>
</dbReference>
<dbReference type="InterPro" id="IPR001996">
    <property type="entry name" value="PTS_IIB_1"/>
</dbReference>
<dbReference type="PROSITE" id="PS51098">
    <property type="entry name" value="PTS_EIIB_TYPE_1"/>
    <property type="match status" value="1"/>
</dbReference>
<keyword evidence="9 12" id="KW-1133">Transmembrane helix</keyword>
<dbReference type="NCBIfam" id="TIGR00826">
    <property type="entry name" value="EIIB_glc"/>
    <property type="match status" value="1"/>
</dbReference>
<dbReference type="PROSITE" id="PS51103">
    <property type="entry name" value="PTS_EIIC_TYPE_1"/>
    <property type="match status" value="1"/>
</dbReference>
<feature type="active site" description="Phosphocysteine intermediate; for EIIB activity" evidence="11">
    <location>
        <position position="423"/>
    </location>
</feature>
<gene>
    <name evidence="15" type="primary">nagE</name>
    <name evidence="15" type="ORF">MUU47_07525</name>
</gene>
<keyword evidence="5 15" id="KW-0808">Transferase</keyword>
<feature type="transmembrane region" description="Helical" evidence="12">
    <location>
        <begin position="32"/>
        <end position="49"/>
    </location>
</feature>
<proteinExistence type="predicted"/>
<reference evidence="15 16" key="1">
    <citation type="submission" date="2022-04" db="EMBL/GenBank/DDBJ databases">
        <title>Proposal of a three novel species of Scandinavium, Scandinavium hiltneri, Scandinavium manionii, Scandinavium tedordense.</title>
        <authorList>
            <person name="Maddock D.W."/>
            <person name="Brady C.L."/>
            <person name="Denman S."/>
            <person name="Arnold D."/>
        </authorList>
    </citation>
    <scope>NUCLEOTIDE SEQUENCE [LARGE SCALE GENOMIC DNA]</scope>
    <source>
        <strain evidence="15 16">H11S7</strain>
    </source>
</reference>
<comment type="subcellular location">
    <subcellularLocation>
        <location evidence="1">Cell membrane</location>
        <topology evidence="1">Multi-pass membrane protein</topology>
    </subcellularLocation>
</comment>
<dbReference type="CDD" id="cd00212">
    <property type="entry name" value="PTS_IIB_glc"/>
    <property type="match status" value="1"/>
</dbReference>
<keyword evidence="7 12" id="KW-0812">Transmembrane</keyword>
<dbReference type="Pfam" id="PF00367">
    <property type="entry name" value="PTS_EIIB"/>
    <property type="match status" value="1"/>
</dbReference>
<dbReference type="PANTHER" id="PTHR30009:SF4">
    <property type="entry name" value="PTS SYSTEM N-ACETYLGLUCOSAMINE-SPECIFIC EIICBA COMPONENT"/>
    <property type="match status" value="1"/>
</dbReference>
<feature type="transmembrane region" description="Helical" evidence="12">
    <location>
        <begin position="356"/>
        <end position="375"/>
    </location>
</feature>
<keyword evidence="2" id="KW-0813">Transport</keyword>
<feature type="domain" description="PTS EIIC type-1" evidence="14">
    <location>
        <begin position="20"/>
        <end position="387"/>
    </location>
</feature>
<dbReference type="InterPro" id="IPR050429">
    <property type="entry name" value="PTS_Glucose_EIICBA"/>
</dbReference>
<keyword evidence="10 12" id="KW-0472">Membrane</keyword>
<feature type="transmembrane region" description="Helical" evidence="12">
    <location>
        <begin position="184"/>
        <end position="203"/>
    </location>
</feature>
<feature type="transmembrane region" description="Helical" evidence="12">
    <location>
        <begin position="301"/>
        <end position="325"/>
    </location>
</feature>
<evidence type="ECO:0000256" key="7">
    <source>
        <dbReference type="ARBA" id="ARBA00022692"/>
    </source>
</evidence>
<feature type="transmembrane region" description="Helical" evidence="12">
    <location>
        <begin position="55"/>
        <end position="77"/>
    </location>
</feature>
<evidence type="ECO:0000256" key="9">
    <source>
        <dbReference type="ARBA" id="ARBA00022989"/>
    </source>
</evidence>
<keyword evidence="4" id="KW-0762">Sugar transport</keyword>
<evidence type="ECO:0000256" key="11">
    <source>
        <dbReference type="PROSITE-ProRule" id="PRU00421"/>
    </source>
</evidence>
<evidence type="ECO:0000313" key="16">
    <source>
        <dbReference type="Proteomes" id="UP001205357"/>
    </source>
</evidence>
<keyword evidence="6" id="KW-0598">Phosphotransferase system</keyword>
<dbReference type="GO" id="GO:0103111">
    <property type="term" value="F:protein-N(pi)-phosphohistidine--N-acetyl-D-glucosamine phosphotransferase activity"/>
    <property type="evidence" value="ECO:0007669"/>
    <property type="project" value="UniProtKB-EC"/>
</dbReference>
<evidence type="ECO:0000256" key="2">
    <source>
        <dbReference type="ARBA" id="ARBA00022448"/>
    </source>
</evidence>
<evidence type="ECO:0000256" key="1">
    <source>
        <dbReference type="ARBA" id="ARBA00004651"/>
    </source>
</evidence>
<feature type="transmembrane region" description="Helical" evidence="12">
    <location>
        <begin position="115"/>
        <end position="131"/>
    </location>
</feature>
<protein>
    <submittedName>
        <fullName evidence="15">N-acetylglucosamine-specific PTS transporter subunit IIBC</fullName>
        <ecNumber evidence="15">2.7.1.193</ecNumber>
    </submittedName>
</protein>
<dbReference type="InterPro" id="IPR003352">
    <property type="entry name" value="PTS_EIIC"/>
</dbReference>
<organism evidence="15 16">
    <name type="scientific">Scandinavium hiltneri</name>
    <dbReference type="NCBI Taxonomy" id="2926519"/>
    <lineage>
        <taxon>Bacteria</taxon>
        <taxon>Pseudomonadati</taxon>
        <taxon>Pseudomonadota</taxon>
        <taxon>Gammaproteobacteria</taxon>
        <taxon>Enterobacterales</taxon>
        <taxon>Enterobacteriaceae</taxon>
        <taxon>Scandinavium</taxon>
    </lineage>
</organism>
<dbReference type="EMBL" id="JALIGE010000071">
    <property type="protein sequence ID" value="MCS2160979.1"/>
    <property type="molecule type" value="Genomic_DNA"/>
</dbReference>
<dbReference type="PROSITE" id="PS01035">
    <property type="entry name" value="PTS_EIIB_TYPE_1_CYS"/>
    <property type="match status" value="1"/>
</dbReference>
<evidence type="ECO:0000259" key="13">
    <source>
        <dbReference type="PROSITE" id="PS51098"/>
    </source>
</evidence>
<feature type="transmembrane region" description="Helical" evidence="12">
    <location>
        <begin position="332"/>
        <end position="350"/>
    </location>
</feature>
<evidence type="ECO:0000256" key="10">
    <source>
        <dbReference type="ARBA" id="ARBA00023136"/>
    </source>
</evidence>
<evidence type="ECO:0000256" key="8">
    <source>
        <dbReference type="ARBA" id="ARBA00022777"/>
    </source>
</evidence>
<keyword evidence="8" id="KW-0418">Kinase</keyword>
<evidence type="ECO:0000256" key="4">
    <source>
        <dbReference type="ARBA" id="ARBA00022597"/>
    </source>
</evidence>
<dbReference type="SUPFAM" id="SSF55604">
    <property type="entry name" value="Glucose permease domain IIB"/>
    <property type="match status" value="1"/>
</dbReference>
<keyword evidence="3" id="KW-1003">Cell membrane</keyword>
<evidence type="ECO:0000256" key="6">
    <source>
        <dbReference type="ARBA" id="ARBA00022683"/>
    </source>
</evidence>